<dbReference type="InterPro" id="IPR038219">
    <property type="entry name" value="Sep15/SelM_sf"/>
</dbReference>
<evidence type="ECO:0000256" key="4">
    <source>
        <dbReference type="ARBA" id="ARBA00022824"/>
    </source>
</evidence>
<evidence type="ECO:0000256" key="3">
    <source>
        <dbReference type="ARBA" id="ARBA00022729"/>
    </source>
</evidence>
<feature type="chain" id="PRO_5044861230" description="Selenoprotein F" evidence="7">
    <location>
        <begin position="21"/>
        <end position="153"/>
    </location>
</feature>
<name>A0ABD2WQ17_9HYME</name>
<dbReference type="SUPFAM" id="SSF52833">
    <property type="entry name" value="Thioredoxin-like"/>
    <property type="match status" value="1"/>
</dbReference>
<keyword evidence="5" id="KW-0712">Selenocysteine</keyword>
<dbReference type="FunFam" id="3.40.30.50:FF:000001">
    <property type="entry name" value="15 kDa selenoprotein"/>
    <property type="match status" value="1"/>
</dbReference>
<dbReference type="InterPro" id="IPR014912">
    <property type="entry name" value="Sep15_SelM_dom"/>
</dbReference>
<evidence type="ECO:0000256" key="2">
    <source>
        <dbReference type="ARBA" id="ARBA00005742"/>
    </source>
</evidence>
<protein>
    <recommendedName>
        <fullName evidence="6">Selenoprotein F</fullName>
    </recommendedName>
</protein>
<evidence type="ECO:0000256" key="5">
    <source>
        <dbReference type="ARBA" id="ARBA00022933"/>
    </source>
</evidence>
<proteinExistence type="inferred from homology"/>
<dbReference type="InterPro" id="IPR036249">
    <property type="entry name" value="Thioredoxin-like_sf"/>
</dbReference>
<comment type="caution">
    <text evidence="9">The sequence shown here is derived from an EMBL/GenBank/DDBJ whole genome shotgun (WGS) entry which is preliminary data.</text>
</comment>
<feature type="signal peptide" evidence="7">
    <location>
        <begin position="1"/>
        <end position="20"/>
    </location>
</feature>
<dbReference type="GO" id="GO:0005788">
    <property type="term" value="C:endoplasmic reticulum lumen"/>
    <property type="evidence" value="ECO:0007669"/>
    <property type="project" value="UniProtKB-SubCell"/>
</dbReference>
<evidence type="ECO:0000256" key="6">
    <source>
        <dbReference type="ARBA" id="ARBA00040775"/>
    </source>
</evidence>
<keyword evidence="3 7" id="KW-0732">Signal</keyword>
<comment type="subcellular location">
    <subcellularLocation>
        <location evidence="1">Endoplasmic reticulum lumen</location>
    </subcellularLocation>
</comment>
<keyword evidence="4" id="KW-0256">Endoplasmic reticulum</keyword>
<comment type="similarity">
    <text evidence="2">Belongs to the selenoprotein M/F family.</text>
</comment>
<dbReference type="PANTHER" id="PTHR13077">
    <property type="entry name" value="SELENOPROTEIN F"/>
    <property type="match status" value="1"/>
</dbReference>
<dbReference type="PANTHER" id="PTHR13077:SF6">
    <property type="entry name" value="SELENOPROTEIN F"/>
    <property type="match status" value="1"/>
</dbReference>
<organism evidence="9 10">
    <name type="scientific">Trichogramma kaykai</name>
    <dbReference type="NCBI Taxonomy" id="54128"/>
    <lineage>
        <taxon>Eukaryota</taxon>
        <taxon>Metazoa</taxon>
        <taxon>Ecdysozoa</taxon>
        <taxon>Arthropoda</taxon>
        <taxon>Hexapoda</taxon>
        <taxon>Insecta</taxon>
        <taxon>Pterygota</taxon>
        <taxon>Neoptera</taxon>
        <taxon>Endopterygota</taxon>
        <taxon>Hymenoptera</taxon>
        <taxon>Apocrita</taxon>
        <taxon>Proctotrupomorpha</taxon>
        <taxon>Chalcidoidea</taxon>
        <taxon>Trichogrammatidae</taxon>
        <taxon>Trichogramma</taxon>
    </lineage>
</organism>
<dbReference type="AlphaFoldDB" id="A0ABD2WQ17"/>
<dbReference type="InterPro" id="IPR039992">
    <property type="entry name" value="Sep15_SelM"/>
</dbReference>
<dbReference type="Pfam" id="PF08806">
    <property type="entry name" value="Sep15_SelM"/>
    <property type="match status" value="1"/>
</dbReference>
<evidence type="ECO:0000256" key="1">
    <source>
        <dbReference type="ARBA" id="ARBA00004319"/>
    </source>
</evidence>
<evidence type="ECO:0000259" key="8">
    <source>
        <dbReference type="Pfam" id="PF08806"/>
    </source>
</evidence>
<keyword evidence="10" id="KW-1185">Reference proteome</keyword>
<reference evidence="9 10" key="1">
    <citation type="journal article" date="2024" name="bioRxiv">
        <title>A reference genome for Trichogramma kaykai: A tiny desert-dwelling parasitoid wasp with competing sex-ratio distorters.</title>
        <authorList>
            <person name="Culotta J."/>
            <person name="Lindsey A.R."/>
        </authorList>
    </citation>
    <scope>NUCLEOTIDE SEQUENCE [LARGE SCALE GENOMIC DNA]</scope>
    <source>
        <strain evidence="9 10">KSX58</strain>
    </source>
</reference>
<feature type="domain" description="Selenoprotein F/M" evidence="8">
    <location>
        <begin position="76"/>
        <end position="150"/>
    </location>
</feature>
<accession>A0ABD2WQ17</accession>
<dbReference type="Gene3D" id="3.40.30.50">
    <property type="entry name" value="Sep15/SelM thioredoxin-like domain, active-site redox motif"/>
    <property type="match status" value="1"/>
</dbReference>
<dbReference type="EMBL" id="JBJJXI010000087">
    <property type="protein sequence ID" value="KAL3394864.1"/>
    <property type="molecule type" value="Genomic_DNA"/>
</dbReference>
<sequence>MKDIFLGALLLLLVANVVRSEYTAEDCKSLGFNKAVLLCSTCDKFDKFELQEISSQCKECCLKDEDDSSISKRYPKAVLEVCTCKFGAYPQIQAFIKSDKPNKYKNLQIRYVRGLDPIIKLYDSENKLEDVLDIHKWDTDSVDEFLSTHLIMD</sequence>
<dbReference type="Proteomes" id="UP001627154">
    <property type="component" value="Unassembled WGS sequence"/>
</dbReference>
<dbReference type="GO" id="GO:0051084">
    <property type="term" value="P:'de novo' post-translational protein folding"/>
    <property type="evidence" value="ECO:0007669"/>
    <property type="project" value="UniProtKB-ARBA"/>
</dbReference>
<evidence type="ECO:0000313" key="9">
    <source>
        <dbReference type="EMBL" id="KAL3394864.1"/>
    </source>
</evidence>
<evidence type="ECO:0000256" key="7">
    <source>
        <dbReference type="SAM" id="SignalP"/>
    </source>
</evidence>
<evidence type="ECO:0000313" key="10">
    <source>
        <dbReference type="Proteomes" id="UP001627154"/>
    </source>
</evidence>
<gene>
    <name evidence="9" type="ORF">TKK_010865</name>
</gene>